<dbReference type="Pfam" id="PF13041">
    <property type="entry name" value="PPR_2"/>
    <property type="match status" value="3"/>
</dbReference>
<evidence type="ECO:0000313" key="4">
    <source>
        <dbReference type="Proteomes" id="UP000283530"/>
    </source>
</evidence>
<dbReference type="Proteomes" id="UP000283530">
    <property type="component" value="Unassembled WGS sequence"/>
</dbReference>
<feature type="repeat" description="PPR" evidence="2">
    <location>
        <begin position="185"/>
        <end position="219"/>
    </location>
</feature>
<dbReference type="EMBL" id="QPKB01000005">
    <property type="protein sequence ID" value="RWR85243.1"/>
    <property type="molecule type" value="Genomic_DNA"/>
</dbReference>
<dbReference type="GO" id="GO:0009451">
    <property type="term" value="P:RNA modification"/>
    <property type="evidence" value="ECO:0007669"/>
    <property type="project" value="InterPro"/>
</dbReference>
<feature type="repeat" description="PPR" evidence="2">
    <location>
        <begin position="520"/>
        <end position="554"/>
    </location>
</feature>
<protein>
    <submittedName>
        <fullName evidence="3">Pentatricopeptide repeat</fullName>
    </submittedName>
</protein>
<dbReference type="FunFam" id="1.25.40.10:FF:000158">
    <property type="entry name" value="pentatricopeptide repeat-containing protein At2g33680"/>
    <property type="match status" value="1"/>
</dbReference>
<dbReference type="InterPro" id="IPR046848">
    <property type="entry name" value="E_motif"/>
</dbReference>
<reference evidence="3 4" key="1">
    <citation type="journal article" date="2019" name="Nat. Plants">
        <title>Stout camphor tree genome fills gaps in understanding of flowering plant genome evolution.</title>
        <authorList>
            <person name="Chaw S.M."/>
            <person name="Liu Y.C."/>
            <person name="Wu Y.W."/>
            <person name="Wang H.Y."/>
            <person name="Lin C.I."/>
            <person name="Wu C.S."/>
            <person name="Ke H.M."/>
            <person name="Chang L.Y."/>
            <person name="Hsu C.Y."/>
            <person name="Yang H.T."/>
            <person name="Sudianto E."/>
            <person name="Hsu M.H."/>
            <person name="Wu K.P."/>
            <person name="Wang L.N."/>
            <person name="Leebens-Mack J.H."/>
            <person name="Tsai I.J."/>
        </authorList>
    </citation>
    <scope>NUCLEOTIDE SEQUENCE [LARGE SCALE GENOMIC DNA]</scope>
    <source>
        <strain evidence="4">cv. Chaw 1501</strain>
        <tissue evidence="3">Young leaves</tissue>
    </source>
</reference>
<dbReference type="OrthoDB" id="1879995at2759"/>
<gene>
    <name evidence="3" type="ORF">CKAN_01409600</name>
</gene>
<dbReference type="PANTHER" id="PTHR47926:SF521">
    <property type="entry name" value="PENTATRICOPEPTIDE REPEAT-CONTAINING PROTEIN"/>
    <property type="match status" value="1"/>
</dbReference>
<proteinExistence type="predicted"/>
<dbReference type="Pfam" id="PF01535">
    <property type="entry name" value="PPR"/>
    <property type="match status" value="4"/>
</dbReference>
<keyword evidence="1" id="KW-0677">Repeat</keyword>
<comment type="caution">
    <text evidence="3">The sequence shown here is derived from an EMBL/GenBank/DDBJ whole genome shotgun (WGS) entry which is preliminary data.</text>
</comment>
<dbReference type="GO" id="GO:0099402">
    <property type="term" value="P:plant organ development"/>
    <property type="evidence" value="ECO:0007669"/>
    <property type="project" value="UniProtKB-ARBA"/>
</dbReference>
<dbReference type="FunFam" id="1.25.40.10:FF:000285">
    <property type="entry name" value="Pentatricopeptide repeat-containing protein, chloroplastic"/>
    <property type="match status" value="1"/>
</dbReference>
<keyword evidence="4" id="KW-1185">Reference proteome</keyword>
<sequence length="721" mass="80148">MLPSPAQGGHERSSLHAVVSLQISSITVATCTDEHHLMSSTSFSRACFNLLLQYTEHKKLHKGRALHAHILKTGLRSNTFVTNSLVNLYAKCGHLHQALLLFDEMPHRDVVSWNCLINAYAQQGSSQESSLALQLFQRMRVETHSDVVPNSFTFAGVFTAAALLLDHSGGKQAHAIAVKTLTSMDVFIGSSLVNMYCKLGLVVDARKVFDAMPERNPFSWAAMVSGYAFGKRAVEAFELFNLMRGEEEVGVNEFVVTSVLSAVSLPEFVLCGKQIHGLVEKNGLLCFVAVGNSLVTMYAKCERLADALQMFELSSDKNSITWSAIITGYAQNDNSGEALRLFSKMQFAGIRPSEFTFVGALNACSNLAAIWEGMQVHGYLLKLGYGFQIFVRSALVDMYAKCKNIDDARKEFDQLQEPDIVLWSSMIGGYVQNGENEEGLNLYGRMEMESLTPNELTMASVLRACSNLAALEQGKQVHARTIKYGLGLEVPIGSALSTMYAKCGNLEDGTLVFRRMPIRDVVSWNSMISGFSQNGRGNEALQLFEEMRSEGTEPDHVTFVNILSACSHMGLVERGWSYFNSMYSDYNIVPIVDHYACMVDILSRAGKLDEAKYFIESVPIDHGMYLWRILLSACRNYRNFKIGVYAGEKLLELGSQESSAYVLLSNIYAALGQREDVERVMKTMRLKGVSKEPGCSWIEIKSRVHVFVVGTSYIHSFKKYI</sequence>
<dbReference type="PROSITE" id="PS51375">
    <property type="entry name" value="PPR"/>
    <property type="match status" value="5"/>
</dbReference>
<feature type="repeat" description="PPR" evidence="2">
    <location>
        <begin position="78"/>
        <end position="112"/>
    </location>
</feature>
<dbReference type="NCBIfam" id="TIGR00756">
    <property type="entry name" value="PPR"/>
    <property type="match status" value="5"/>
</dbReference>
<feature type="repeat" description="PPR" evidence="2">
    <location>
        <begin position="318"/>
        <end position="352"/>
    </location>
</feature>
<dbReference type="PANTHER" id="PTHR47926">
    <property type="entry name" value="PENTATRICOPEPTIDE REPEAT-CONTAINING PROTEIN"/>
    <property type="match status" value="1"/>
</dbReference>
<evidence type="ECO:0000256" key="1">
    <source>
        <dbReference type="ARBA" id="ARBA00022737"/>
    </source>
</evidence>
<dbReference type="FunFam" id="1.25.40.10:FF:000687">
    <property type="entry name" value="Pentatricopeptide repeat-containing protein At4g33170"/>
    <property type="match status" value="1"/>
</dbReference>
<accession>A0A443P356</accession>
<evidence type="ECO:0000313" key="3">
    <source>
        <dbReference type="EMBL" id="RWR85243.1"/>
    </source>
</evidence>
<dbReference type="FunFam" id="1.25.40.10:FF:000031">
    <property type="entry name" value="Pentatricopeptide repeat-containing protein mitochondrial"/>
    <property type="match status" value="1"/>
</dbReference>
<dbReference type="InterPro" id="IPR046960">
    <property type="entry name" value="PPR_At4g14850-like_plant"/>
</dbReference>
<organism evidence="3 4">
    <name type="scientific">Cinnamomum micranthum f. kanehirae</name>
    <dbReference type="NCBI Taxonomy" id="337451"/>
    <lineage>
        <taxon>Eukaryota</taxon>
        <taxon>Viridiplantae</taxon>
        <taxon>Streptophyta</taxon>
        <taxon>Embryophyta</taxon>
        <taxon>Tracheophyta</taxon>
        <taxon>Spermatophyta</taxon>
        <taxon>Magnoliopsida</taxon>
        <taxon>Magnoliidae</taxon>
        <taxon>Laurales</taxon>
        <taxon>Lauraceae</taxon>
        <taxon>Cinnamomum</taxon>
    </lineage>
</organism>
<dbReference type="AlphaFoldDB" id="A0A443P356"/>
<dbReference type="GO" id="GO:0003723">
    <property type="term" value="F:RNA binding"/>
    <property type="evidence" value="ECO:0007669"/>
    <property type="project" value="InterPro"/>
</dbReference>
<dbReference type="Gene3D" id="1.25.40.10">
    <property type="entry name" value="Tetratricopeptide repeat domain"/>
    <property type="match status" value="5"/>
</dbReference>
<dbReference type="Pfam" id="PF20431">
    <property type="entry name" value="E_motif"/>
    <property type="match status" value="1"/>
</dbReference>
<evidence type="ECO:0000256" key="2">
    <source>
        <dbReference type="PROSITE-ProRule" id="PRU00708"/>
    </source>
</evidence>
<dbReference type="STRING" id="337451.A0A443P356"/>
<dbReference type="InterPro" id="IPR002885">
    <property type="entry name" value="PPR_rpt"/>
</dbReference>
<name>A0A443P356_9MAGN</name>
<feature type="repeat" description="PPR" evidence="2">
    <location>
        <begin position="419"/>
        <end position="453"/>
    </location>
</feature>
<dbReference type="FunFam" id="1.25.40.10:FF:000381">
    <property type="entry name" value="Pentatricopeptide repeat-containing protein"/>
    <property type="match status" value="1"/>
</dbReference>
<dbReference type="InterPro" id="IPR011990">
    <property type="entry name" value="TPR-like_helical_dom_sf"/>
</dbReference>